<sequence length="76" mass="8774">KTTLNNMSKELTRRGRLKGLKNCQGCGYDYVLAKIEMRKTLKKARKYHIITVNNNSKRTLPGTKLRAPGRTRNKKI</sequence>
<dbReference type="EMBL" id="CAJHJT010000034">
    <property type="protein sequence ID" value="CAD7002771.1"/>
    <property type="molecule type" value="Genomic_DNA"/>
</dbReference>
<evidence type="ECO:0000256" key="1">
    <source>
        <dbReference type="SAM" id="MobiDB-lite"/>
    </source>
</evidence>
<reference evidence="2" key="1">
    <citation type="submission" date="2020-11" db="EMBL/GenBank/DDBJ databases">
        <authorList>
            <person name="Whitehead M."/>
        </authorList>
    </citation>
    <scope>NUCLEOTIDE SEQUENCE</scope>
    <source>
        <strain evidence="2">EGII</strain>
    </source>
</reference>
<proteinExistence type="predicted"/>
<dbReference type="AlphaFoldDB" id="A0A811UVR2"/>
<accession>A0A811UVR2</accession>
<gene>
    <name evidence="2" type="ORF">CCAP1982_LOCUS11244</name>
</gene>
<name>A0A811UVR2_CERCA</name>
<feature type="compositionally biased region" description="Basic residues" evidence="1">
    <location>
        <begin position="67"/>
        <end position="76"/>
    </location>
</feature>
<feature type="non-terminal residue" evidence="2">
    <location>
        <position position="1"/>
    </location>
</feature>
<evidence type="ECO:0000313" key="2">
    <source>
        <dbReference type="EMBL" id="CAD7002771.1"/>
    </source>
</evidence>
<comment type="caution">
    <text evidence="2">The sequence shown here is derived from an EMBL/GenBank/DDBJ whole genome shotgun (WGS) entry which is preliminary data.</text>
</comment>
<protein>
    <submittedName>
        <fullName evidence="2">(Mediterranean fruit fly) hypothetical protein</fullName>
    </submittedName>
</protein>
<keyword evidence="3" id="KW-1185">Reference proteome</keyword>
<feature type="region of interest" description="Disordered" evidence="1">
    <location>
        <begin position="57"/>
        <end position="76"/>
    </location>
</feature>
<evidence type="ECO:0000313" key="3">
    <source>
        <dbReference type="Proteomes" id="UP000606786"/>
    </source>
</evidence>
<dbReference type="Proteomes" id="UP000606786">
    <property type="component" value="Unassembled WGS sequence"/>
</dbReference>
<organism evidence="2 3">
    <name type="scientific">Ceratitis capitata</name>
    <name type="common">Mediterranean fruit fly</name>
    <name type="synonym">Tephritis capitata</name>
    <dbReference type="NCBI Taxonomy" id="7213"/>
    <lineage>
        <taxon>Eukaryota</taxon>
        <taxon>Metazoa</taxon>
        <taxon>Ecdysozoa</taxon>
        <taxon>Arthropoda</taxon>
        <taxon>Hexapoda</taxon>
        <taxon>Insecta</taxon>
        <taxon>Pterygota</taxon>
        <taxon>Neoptera</taxon>
        <taxon>Endopterygota</taxon>
        <taxon>Diptera</taxon>
        <taxon>Brachycera</taxon>
        <taxon>Muscomorpha</taxon>
        <taxon>Tephritoidea</taxon>
        <taxon>Tephritidae</taxon>
        <taxon>Ceratitis</taxon>
        <taxon>Ceratitis</taxon>
    </lineage>
</organism>